<sequence length="164" mass="18431">MRSLIKWTVVVTAFSLFFTGCAVQKRPQTQQEMQQQTRRLRTAPTPTRDTRPAQTMRVADHVADRVADLDTIDSATVMLVGRTAYVGVVFEKDYNGGMTNKVKDQVAKRVRQADPNINRVLVSANPDFVGQLGDYARDVRNGRPIAGLMDNFMDLVQRTFPASR</sequence>
<dbReference type="OrthoDB" id="1707228at2"/>
<dbReference type="NCBIfam" id="TIGR02898">
    <property type="entry name" value="spore_YhcN_YlaJ"/>
    <property type="match status" value="1"/>
</dbReference>
<dbReference type="Pfam" id="PF09580">
    <property type="entry name" value="Spore_YhcN_YlaJ"/>
    <property type="match status" value="1"/>
</dbReference>
<reference evidence="3 4" key="1">
    <citation type="submission" date="2018-04" db="EMBL/GenBank/DDBJ databases">
        <title>Genomic Encyclopedia of Archaeal and Bacterial Type Strains, Phase II (KMG-II): from individual species to whole genera.</title>
        <authorList>
            <person name="Goeker M."/>
        </authorList>
    </citation>
    <scope>NUCLEOTIDE SEQUENCE [LARGE SCALE GENOMIC DNA]</scope>
    <source>
        <strain evidence="3 4">DSM 45169</strain>
    </source>
</reference>
<gene>
    <name evidence="3" type="ORF">C8J48_2051</name>
</gene>
<dbReference type="InterPro" id="IPR014247">
    <property type="entry name" value="Spore_lipoprot_YhcN/YlaJ"/>
</dbReference>
<evidence type="ECO:0000313" key="4">
    <source>
        <dbReference type="Proteomes" id="UP000241639"/>
    </source>
</evidence>
<dbReference type="PROSITE" id="PS51257">
    <property type="entry name" value="PROKAR_LIPOPROTEIN"/>
    <property type="match status" value="1"/>
</dbReference>
<dbReference type="GO" id="GO:0030435">
    <property type="term" value="P:sporulation resulting in formation of a cellular spore"/>
    <property type="evidence" value="ECO:0007669"/>
    <property type="project" value="InterPro"/>
</dbReference>
<dbReference type="AlphaFoldDB" id="A0A2T4ZC04"/>
<dbReference type="InterPro" id="IPR019076">
    <property type="entry name" value="Spore_lipoprot_YhcN/YlaJ-like"/>
</dbReference>
<name>A0A2T4ZC04_9BACL</name>
<evidence type="ECO:0000256" key="2">
    <source>
        <dbReference type="SAM" id="SignalP"/>
    </source>
</evidence>
<dbReference type="Proteomes" id="UP000241639">
    <property type="component" value="Unassembled WGS sequence"/>
</dbReference>
<feature type="chain" id="PRO_5039697899" evidence="2">
    <location>
        <begin position="23"/>
        <end position="164"/>
    </location>
</feature>
<organism evidence="3 4">
    <name type="scientific">Desmospora activa DSM 45169</name>
    <dbReference type="NCBI Taxonomy" id="1121389"/>
    <lineage>
        <taxon>Bacteria</taxon>
        <taxon>Bacillati</taxon>
        <taxon>Bacillota</taxon>
        <taxon>Bacilli</taxon>
        <taxon>Bacillales</taxon>
        <taxon>Thermoactinomycetaceae</taxon>
        <taxon>Desmospora</taxon>
    </lineage>
</organism>
<feature type="region of interest" description="Disordered" evidence="1">
    <location>
        <begin position="27"/>
        <end position="52"/>
    </location>
</feature>
<keyword evidence="2" id="KW-0732">Signal</keyword>
<proteinExistence type="predicted"/>
<keyword evidence="3" id="KW-0449">Lipoprotein</keyword>
<accession>A0A2T4ZC04</accession>
<dbReference type="RefSeq" id="WP_107726418.1">
    <property type="nucleotide sequence ID" value="NZ_PZZP01000001.1"/>
</dbReference>
<comment type="caution">
    <text evidence="3">The sequence shown here is derived from an EMBL/GenBank/DDBJ whole genome shotgun (WGS) entry which is preliminary data.</text>
</comment>
<dbReference type="EMBL" id="PZZP01000001">
    <property type="protein sequence ID" value="PTM59430.1"/>
    <property type="molecule type" value="Genomic_DNA"/>
</dbReference>
<evidence type="ECO:0000313" key="3">
    <source>
        <dbReference type="EMBL" id="PTM59430.1"/>
    </source>
</evidence>
<keyword evidence="4" id="KW-1185">Reference proteome</keyword>
<feature type="signal peptide" evidence="2">
    <location>
        <begin position="1"/>
        <end position="22"/>
    </location>
</feature>
<evidence type="ECO:0000256" key="1">
    <source>
        <dbReference type="SAM" id="MobiDB-lite"/>
    </source>
</evidence>
<protein>
    <submittedName>
        <fullName evidence="3">YhcN/YlaJ family sporulation lipoprotein</fullName>
    </submittedName>
</protein>